<evidence type="ECO:0000256" key="1">
    <source>
        <dbReference type="ARBA" id="ARBA00010617"/>
    </source>
</evidence>
<sequence>MTRTMADLPVFAEIDDPAWGLDFAWVTEDLFRRDYQGPMRTSWGDLVVYRNADIAAIQKSPAVSHQSMDTILTSFGHHEPALTSLEEFFRYSTFSMQQPQHMPSKRLIMPPLAPAAVSPFASDFAHLVRERIEAAVDAGEVEFLNQFARPVVGAFWSRALDIPLEDCHRLMRLAHDFIGSFLLAPTEEELGIADRGVRDYIDLLVPALRRTAERGSSPMVARLLADYGAMDGGVGKPADPIHHFALALVDGFNTLASGLAALVHALVAAGFDVSTPPSDIGRFATQAFMEGSRLHPPVALTMREAIDDLVLDELLIPKGTSMVVLWMLGNRDPEFFPDPDQFRLERENRIRQYTFASGGYVCAGRNVFQALGEVLLAELATAQVLIEPAGPPTWIGGSMTHELSSLPLAFRRTSRVSGSDDATATVRRG</sequence>
<evidence type="ECO:0008006" key="4">
    <source>
        <dbReference type="Google" id="ProtNLM"/>
    </source>
</evidence>
<comment type="similarity">
    <text evidence="1">Belongs to the cytochrome P450 family.</text>
</comment>
<dbReference type="RefSeq" id="WP_207008864.1">
    <property type="nucleotide sequence ID" value="NZ_CP022295.1"/>
</dbReference>
<gene>
    <name evidence="2" type="ORF">CFH99_04510</name>
</gene>
<dbReference type="Gene3D" id="1.10.630.10">
    <property type="entry name" value="Cytochrome P450"/>
    <property type="match status" value="1"/>
</dbReference>
<organism evidence="2 3">
    <name type="scientific">Nocardioides aromaticivorans</name>
    <dbReference type="NCBI Taxonomy" id="200618"/>
    <lineage>
        <taxon>Bacteria</taxon>
        <taxon>Bacillati</taxon>
        <taxon>Actinomycetota</taxon>
        <taxon>Actinomycetes</taxon>
        <taxon>Propionibacteriales</taxon>
        <taxon>Nocardioidaceae</taxon>
        <taxon>Nocardioides</taxon>
    </lineage>
</organism>
<dbReference type="PANTHER" id="PTHR46696">
    <property type="entry name" value="P450, PUTATIVE (EUROFUNG)-RELATED"/>
    <property type="match status" value="1"/>
</dbReference>
<dbReference type="InterPro" id="IPR001128">
    <property type="entry name" value="Cyt_P450"/>
</dbReference>
<dbReference type="Proteomes" id="UP000662818">
    <property type="component" value="Chromosome"/>
</dbReference>
<reference evidence="2 3" key="1">
    <citation type="submission" date="2017-06" db="EMBL/GenBank/DDBJ databases">
        <title>Complete Genome Sequence of the Soil Carbazole-Degrading Bacterium Nocardioides aromaticivorans IC177.</title>
        <authorList>
            <person name="Vejarano F."/>
            <person name="Suzuki-Minakuchi C."/>
            <person name="Ohtsubo Y."/>
            <person name="Tsuda M."/>
            <person name="Okada K."/>
            <person name="Nojiri H."/>
        </authorList>
    </citation>
    <scope>NUCLEOTIDE SEQUENCE [LARGE SCALE GENOMIC DNA]</scope>
    <source>
        <strain evidence="2 3">IC177</strain>
    </source>
</reference>
<dbReference type="EMBL" id="CP022295">
    <property type="protein sequence ID" value="QSR24877.1"/>
    <property type="molecule type" value="Genomic_DNA"/>
</dbReference>
<dbReference type="PRINTS" id="PR00359">
    <property type="entry name" value="BP450"/>
</dbReference>
<name>A0ABX7PGH8_9ACTN</name>
<dbReference type="PANTHER" id="PTHR46696:SF1">
    <property type="entry name" value="CYTOCHROME P450 YJIB-RELATED"/>
    <property type="match status" value="1"/>
</dbReference>
<protein>
    <recommendedName>
        <fullName evidence="4">Cytochrome P450</fullName>
    </recommendedName>
</protein>
<dbReference type="Pfam" id="PF00067">
    <property type="entry name" value="p450"/>
    <property type="match status" value="1"/>
</dbReference>
<evidence type="ECO:0000313" key="2">
    <source>
        <dbReference type="EMBL" id="QSR24877.1"/>
    </source>
</evidence>
<keyword evidence="3" id="KW-1185">Reference proteome</keyword>
<accession>A0ABX7PGH8</accession>
<dbReference type="InterPro" id="IPR036396">
    <property type="entry name" value="Cyt_P450_sf"/>
</dbReference>
<proteinExistence type="inferred from homology"/>
<dbReference type="SUPFAM" id="SSF48264">
    <property type="entry name" value="Cytochrome P450"/>
    <property type="match status" value="1"/>
</dbReference>
<evidence type="ECO:0000313" key="3">
    <source>
        <dbReference type="Proteomes" id="UP000662818"/>
    </source>
</evidence>
<dbReference type="InterPro" id="IPR002397">
    <property type="entry name" value="Cyt_P450_B"/>
</dbReference>